<dbReference type="GO" id="GO:0016491">
    <property type="term" value="F:oxidoreductase activity"/>
    <property type="evidence" value="ECO:0007669"/>
    <property type="project" value="InterPro"/>
</dbReference>
<protein>
    <recommendedName>
        <fullName evidence="2">EthD domain-containing protein</fullName>
    </recommendedName>
</protein>
<dbReference type="SUPFAM" id="SSF54909">
    <property type="entry name" value="Dimeric alpha+beta barrel"/>
    <property type="match status" value="1"/>
</dbReference>
<name>A0A3M2SMR5_9HYPO</name>
<dbReference type="Proteomes" id="UP000277212">
    <property type="component" value="Unassembled WGS sequence"/>
</dbReference>
<dbReference type="Gene3D" id="3.30.70.100">
    <property type="match status" value="1"/>
</dbReference>
<dbReference type="InterPro" id="IPR011008">
    <property type="entry name" value="Dimeric_a/b-barrel"/>
</dbReference>
<dbReference type="AlphaFoldDB" id="A0A3M2SMR5"/>
<proteinExistence type="inferred from homology"/>
<evidence type="ECO:0000313" key="3">
    <source>
        <dbReference type="EMBL" id="RMJ18828.1"/>
    </source>
</evidence>
<organism evidence="3 4">
    <name type="scientific">Fusarium kuroshium</name>
    <dbReference type="NCBI Taxonomy" id="2010991"/>
    <lineage>
        <taxon>Eukaryota</taxon>
        <taxon>Fungi</taxon>
        <taxon>Dikarya</taxon>
        <taxon>Ascomycota</taxon>
        <taxon>Pezizomycotina</taxon>
        <taxon>Sordariomycetes</taxon>
        <taxon>Hypocreomycetidae</taxon>
        <taxon>Hypocreales</taxon>
        <taxon>Nectriaceae</taxon>
        <taxon>Fusarium</taxon>
        <taxon>Fusarium solani species complex</taxon>
    </lineage>
</organism>
<dbReference type="STRING" id="2010991.A0A3M2SMR5"/>
<evidence type="ECO:0000313" key="4">
    <source>
        <dbReference type="Proteomes" id="UP000277212"/>
    </source>
</evidence>
<feature type="domain" description="EthD" evidence="2">
    <location>
        <begin position="16"/>
        <end position="114"/>
    </location>
</feature>
<evidence type="ECO:0000259" key="2">
    <source>
        <dbReference type="Pfam" id="PF07110"/>
    </source>
</evidence>
<evidence type="ECO:0000256" key="1">
    <source>
        <dbReference type="ARBA" id="ARBA00005986"/>
    </source>
</evidence>
<keyword evidence="4" id="KW-1185">Reference proteome</keyword>
<dbReference type="EMBL" id="NKUJ01000014">
    <property type="protein sequence ID" value="RMJ18828.1"/>
    <property type="molecule type" value="Genomic_DNA"/>
</dbReference>
<accession>A0A3M2SMR5</accession>
<dbReference type="OrthoDB" id="3454835at2759"/>
<comment type="similarity">
    <text evidence="1">Belongs to the tpcK family.</text>
</comment>
<dbReference type="Pfam" id="PF07110">
    <property type="entry name" value="EthD"/>
    <property type="match status" value="1"/>
</dbReference>
<dbReference type="InterPro" id="IPR009799">
    <property type="entry name" value="EthD_dom"/>
</dbReference>
<reference evidence="3 4" key="1">
    <citation type="submission" date="2017-06" db="EMBL/GenBank/DDBJ databases">
        <title>Comparative genomic analysis of Ambrosia Fusariam Clade fungi.</title>
        <authorList>
            <person name="Stajich J.E."/>
            <person name="Carrillo J."/>
            <person name="Kijimoto T."/>
            <person name="Eskalen A."/>
            <person name="O'Donnell K."/>
            <person name="Kasson M."/>
        </authorList>
    </citation>
    <scope>NUCLEOTIDE SEQUENCE [LARGE SCALE GENOMIC DNA]</scope>
    <source>
        <strain evidence="3">UCR3666</strain>
    </source>
</reference>
<sequence length="135" mass="15142">MPFSKVYRATVFAKRKEGVSQEEFSRRFARHGTLAGPVIKKHNGIAYIQHHVFDAYAEEFKEKIGPEMAPFFNFTQADGINTLIFPTMEDLVGFFKDPAHEETLNADVAEFADPTSVTFAVGDENVVIEDGKLLV</sequence>
<gene>
    <name evidence="3" type="ORF">CDV36_001457</name>
</gene>
<comment type="caution">
    <text evidence="3">The sequence shown here is derived from an EMBL/GenBank/DDBJ whole genome shotgun (WGS) entry which is preliminary data.</text>
</comment>